<evidence type="ECO:0000256" key="1">
    <source>
        <dbReference type="ARBA" id="ARBA00004651"/>
    </source>
</evidence>
<sequence length="122" mass="13279">MSISGIYNMADSYFIGKYTGTIGLTAISIANPLEMLLPVSVIEALLTVPAMEWILTNILGASDEVLPHALAYLRVIFAFTPIGYYLTTTVVGSLRIENKAQWAMWLETAAALINIIGDPILM</sequence>
<keyword evidence="8" id="KW-1185">Reference proteome</keyword>
<proteinExistence type="predicted"/>
<organism evidence="7 8">
    <name type="scientific">Kipferlia bialata</name>
    <dbReference type="NCBI Taxonomy" id="797122"/>
    <lineage>
        <taxon>Eukaryota</taxon>
        <taxon>Metamonada</taxon>
        <taxon>Carpediemonas-like organisms</taxon>
        <taxon>Kipferlia</taxon>
    </lineage>
</organism>
<dbReference type="OrthoDB" id="10251135at2759"/>
<dbReference type="EMBL" id="BDIP01005478">
    <property type="protein sequence ID" value="GIQ89830.1"/>
    <property type="molecule type" value="Genomic_DNA"/>
</dbReference>
<evidence type="ECO:0000256" key="4">
    <source>
        <dbReference type="ARBA" id="ARBA00022989"/>
    </source>
</evidence>
<gene>
    <name evidence="7" type="ORF">KIPB_012414</name>
</gene>
<protein>
    <recommendedName>
        <fullName evidence="9">Multi antimicrobial extrusion protein</fullName>
    </recommendedName>
</protein>
<dbReference type="PANTHER" id="PTHR43823">
    <property type="entry name" value="SPORULATION PROTEIN YKVU"/>
    <property type="match status" value="1"/>
</dbReference>
<keyword evidence="2" id="KW-1003">Cell membrane</keyword>
<evidence type="ECO:0000256" key="6">
    <source>
        <dbReference type="SAM" id="Phobius"/>
    </source>
</evidence>
<keyword evidence="3 6" id="KW-0812">Transmembrane</keyword>
<evidence type="ECO:0000313" key="7">
    <source>
        <dbReference type="EMBL" id="GIQ89830.1"/>
    </source>
</evidence>
<dbReference type="Proteomes" id="UP000265618">
    <property type="component" value="Unassembled WGS sequence"/>
</dbReference>
<accession>A0A9K3D8V9</accession>
<comment type="caution">
    <text evidence="7">The sequence shown here is derived from an EMBL/GenBank/DDBJ whole genome shotgun (WGS) entry which is preliminary data.</text>
</comment>
<evidence type="ECO:0000256" key="3">
    <source>
        <dbReference type="ARBA" id="ARBA00022692"/>
    </source>
</evidence>
<evidence type="ECO:0008006" key="9">
    <source>
        <dbReference type="Google" id="ProtNLM"/>
    </source>
</evidence>
<evidence type="ECO:0000256" key="2">
    <source>
        <dbReference type="ARBA" id="ARBA00022475"/>
    </source>
</evidence>
<dbReference type="AlphaFoldDB" id="A0A9K3D8V9"/>
<dbReference type="PANTHER" id="PTHR43823:SF3">
    <property type="entry name" value="MULTIDRUG EXPORT PROTEIN MEPA"/>
    <property type="match status" value="1"/>
</dbReference>
<dbReference type="GO" id="GO:0005886">
    <property type="term" value="C:plasma membrane"/>
    <property type="evidence" value="ECO:0007669"/>
    <property type="project" value="UniProtKB-SubCell"/>
</dbReference>
<feature type="transmembrane region" description="Helical" evidence="6">
    <location>
        <begin position="71"/>
        <end position="96"/>
    </location>
</feature>
<keyword evidence="5 6" id="KW-0472">Membrane</keyword>
<reference evidence="7 8" key="1">
    <citation type="journal article" date="2018" name="PLoS ONE">
        <title>The draft genome of Kipferlia bialata reveals reductive genome evolution in fornicate parasites.</title>
        <authorList>
            <person name="Tanifuji G."/>
            <person name="Takabayashi S."/>
            <person name="Kume K."/>
            <person name="Takagi M."/>
            <person name="Nakayama T."/>
            <person name="Kamikawa R."/>
            <person name="Inagaki Y."/>
            <person name="Hashimoto T."/>
        </authorList>
    </citation>
    <scope>NUCLEOTIDE SEQUENCE [LARGE SCALE GENOMIC DNA]</scope>
    <source>
        <strain evidence="7">NY0173</strain>
    </source>
</reference>
<feature type="non-terminal residue" evidence="7">
    <location>
        <position position="1"/>
    </location>
</feature>
<evidence type="ECO:0000256" key="5">
    <source>
        <dbReference type="ARBA" id="ARBA00023136"/>
    </source>
</evidence>
<dbReference type="InterPro" id="IPR051327">
    <property type="entry name" value="MATE_MepA_subfamily"/>
</dbReference>
<evidence type="ECO:0000313" key="8">
    <source>
        <dbReference type="Proteomes" id="UP000265618"/>
    </source>
</evidence>
<comment type="subcellular location">
    <subcellularLocation>
        <location evidence="1">Cell membrane</location>
        <topology evidence="1">Multi-pass membrane protein</topology>
    </subcellularLocation>
</comment>
<name>A0A9K3D8V9_9EUKA</name>
<keyword evidence="4 6" id="KW-1133">Transmembrane helix</keyword>
<feature type="transmembrane region" description="Helical" evidence="6">
    <location>
        <begin position="12"/>
        <end position="30"/>
    </location>
</feature>